<proteinExistence type="predicted"/>
<organism evidence="2">
    <name type="scientific">Candidatus Iainarchaeum sp</name>
    <dbReference type="NCBI Taxonomy" id="3101447"/>
    <lineage>
        <taxon>Archaea</taxon>
        <taxon>Candidatus Iainarchaeota</taxon>
        <taxon>Candidatus Iainarchaeia</taxon>
        <taxon>Candidatus Iainarchaeales</taxon>
        <taxon>Candidatus Iainarchaeaceae</taxon>
        <taxon>Candidatus Iainarchaeum</taxon>
    </lineage>
</organism>
<keyword evidence="1" id="KW-0812">Transmembrane</keyword>
<reference evidence="2" key="1">
    <citation type="submission" date="2020-11" db="EMBL/GenBank/DDBJ databases">
        <title>Connecting structure to function with the recovery of over 1000 high-quality activated sludge metagenome-assembled genomes encoding full-length rRNA genes using long-read sequencing.</title>
        <authorList>
            <person name="Singleton C.M."/>
            <person name="Petriglieri F."/>
            <person name="Kristensen J.M."/>
            <person name="Kirkegaard R.H."/>
            <person name="Michaelsen T.Y."/>
            <person name="Andersen M.H."/>
            <person name="Karst S.M."/>
            <person name="Dueholm M.S."/>
            <person name="Nielsen P.H."/>
            <person name="Albertsen M."/>
        </authorList>
    </citation>
    <scope>NUCLEOTIDE SEQUENCE</scope>
    <source>
        <strain evidence="2">Fred_18-Q3-R57-64_BAT3C.431</strain>
    </source>
</reference>
<name>A0A7T9I1R9_9ARCH</name>
<evidence type="ECO:0008006" key="3">
    <source>
        <dbReference type="Google" id="ProtNLM"/>
    </source>
</evidence>
<keyword evidence="1" id="KW-1133">Transmembrane helix</keyword>
<protein>
    <recommendedName>
        <fullName evidence="3">Class III signal peptide-containing protein</fullName>
    </recommendedName>
</protein>
<feature type="transmembrane region" description="Helical" evidence="1">
    <location>
        <begin position="12"/>
        <end position="34"/>
    </location>
</feature>
<keyword evidence="1" id="KW-0472">Membrane</keyword>
<evidence type="ECO:0000313" key="2">
    <source>
        <dbReference type="EMBL" id="QQR92705.1"/>
    </source>
</evidence>
<sequence length="534" mass="55668">MHSSSVPRGQSALEYLFLLAGGVIIVIIILLSVIGLTPLGQSFLGANIQEYEEIDLCTGKTADCSLQLDWGAGVQTDPVGVRLTNTTWRDLYIDGIGTELNCYTPAGFVPCTLQNNFFNNSLQVGFLLPVQSGTCTDVSANPGTTPPVWDCSGVCDPNVTSASCVQTLSVPFCFNPNPAAACTNPVSDLSLISPAPSAGFILKSGESRELGLLISGDLDGKGNSKNGHISLRVTQAKPLPPAIPGGPTTYELKANTTGIKRTNALGYYSSWNYYTGSFRVCQNLDSTAPGTAHDFYWCDLGLGTPFSFAGCGYDSSLGSPAVAQAYFTNPVNRVFDFANDQGEVVHIDVSPLASSGLVAGFTPQISLKFSNFDNPSSPCWQGQPNLAAAQNACNAVCTAYLGGVIPNLRFYRIAPTTPTSAWCDKLANASSDPAVTLITASLIPASPGSTNPGANVVPDSSGAPIGANCGATFALPSLTGINTPQNYFVGVRLAPGVPSLPSYPQANSILRGHWGGSPIFGEIGTHVGAFTLNP</sequence>
<accession>A0A7T9I1R9</accession>
<dbReference type="AlphaFoldDB" id="A0A7T9I1R9"/>
<dbReference type="EMBL" id="CP064981">
    <property type="protein sequence ID" value="QQR92705.1"/>
    <property type="molecule type" value="Genomic_DNA"/>
</dbReference>
<dbReference type="Proteomes" id="UP000596004">
    <property type="component" value="Chromosome"/>
</dbReference>
<evidence type="ECO:0000256" key="1">
    <source>
        <dbReference type="SAM" id="Phobius"/>
    </source>
</evidence>
<gene>
    <name evidence="2" type="ORF">IPJ89_00470</name>
</gene>